<feature type="transmembrane region" description="Helical" evidence="6">
    <location>
        <begin position="377"/>
        <end position="397"/>
    </location>
</feature>
<evidence type="ECO:0000259" key="7">
    <source>
        <dbReference type="Pfam" id="PF00324"/>
    </source>
</evidence>
<name>A0AB34XQT7_9MICO</name>
<dbReference type="Proteomes" id="UP000076612">
    <property type="component" value="Unassembled WGS sequence"/>
</dbReference>
<gene>
    <name evidence="8" type="ORF">AVW13_12820</name>
</gene>
<dbReference type="PIRSF" id="PIRSF006060">
    <property type="entry name" value="AA_transporter"/>
    <property type="match status" value="1"/>
</dbReference>
<feature type="transmembrane region" description="Helical" evidence="6">
    <location>
        <begin position="409"/>
        <end position="430"/>
    </location>
</feature>
<feature type="region of interest" description="Disordered" evidence="5">
    <location>
        <begin position="1"/>
        <end position="27"/>
    </location>
</feature>
<feature type="transmembrane region" description="Helical" evidence="6">
    <location>
        <begin position="256"/>
        <end position="278"/>
    </location>
</feature>
<comment type="caution">
    <text evidence="8">The sequence shown here is derived from an EMBL/GenBank/DDBJ whole genome shotgun (WGS) entry which is preliminary data.</text>
</comment>
<dbReference type="EMBL" id="LQQR01000022">
    <property type="protein sequence ID" value="KZE18444.1"/>
    <property type="molecule type" value="Genomic_DNA"/>
</dbReference>
<feature type="compositionally biased region" description="Polar residues" evidence="5">
    <location>
        <begin position="10"/>
        <end position="22"/>
    </location>
</feature>
<evidence type="ECO:0000256" key="5">
    <source>
        <dbReference type="SAM" id="MobiDB-lite"/>
    </source>
</evidence>
<evidence type="ECO:0000256" key="1">
    <source>
        <dbReference type="ARBA" id="ARBA00004141"/>
    </source>
</evidence>
<evidence type="ECO:0000313" key="9">
    <source>
        <dbReference type="Proteomes" id="UP000076612"/>
    </source>
</evidence>
<dbReference type="RefSeq" id="WP_063250220.1">
    <property type="nucleotide sequence ID" value="NZ_DAMDKQ010000021.1"/>
</dbReference>
<dbReference type="PANTHER" id="PTHR42770">
    <property type="entry name" value="AMINO ACID TRANSPORTER-RELATED"/>
    <property type="match status" value="1"/>
</dbReference>
<feature type="transmembrane region" description="Helical" evidence="6">
    <location>
        <begin position="42"/>
        <end position="63"/>
    </location>
</feature>
<feature type="transmembrane region" description="Helical" evidence="6">
    <location>
        <begin position="298"/>
        <end position="320"/>
    </location>
</feature>
<dbReference type="Gene3D" id="1.20.1740.10">
    <property type="entry name" value="Amino acid/polyamine transporter I"/>
    <property type="match status" value="1"/>
</dbReference>
<sequence>MRTDSKKNRSTSAATESNLQRSAETEVDGSRTLRRRLRLRHIVFLGLAYMAPLAVFDTFGIVAETTDGRVPLAYIIIFAAVVVTALSYAKMSKYYPRAGSAYTYARETINPHVGFMVGWAATLDYLLLPMLNALLAAIYMGAVLPEVPSWIWVISTIVICTILNVVGVKLAAQVNVILVVVQLVVAAAFVFFAVRNIIVGAGGSELSLMPFDPSGVPTGALLGGASLLALSFLGFDAVTTMSEEAVRPTVDIPRAIIVIVISAGVFFVVVTYTMQVLFPDVSTVGDIVGASPEIAKYIGGAAFQALFVGGYMFAVLGCGLTQQMSAARLLYAMGRDGTLPERVFGRINRRSGVPVVNIVIIAVLASTAMFLDLESAASLINFGAYVAFGAVNLSLILATFKYLRPAGRIGVWAGYVLPGIGLVINVALWLSLDANAKIVGVVWALGGFVFLLVRTRAFRVSAPTMAEPELD</sequence>
<evidence type="ECO:0000313" key="8">
    <source>
        <dbReference type="EMBL" id="KZE18444.1"/>
    </source>
</evidence>
<feature type="transmembrane region" description="Helical" evidence="6">
    <location>
        <begin position="69"/>
        <end position="89"/>
    </location>
</feature>
<protein>
    <submittedName>
        <fullName evidence="8">Putrescine importer PuuP</fullName>
    </submittedName>
</protein>
<comment type="subcellular location">
    <subcellularLocation>
        <location evidence="1">Membrane</location>
        <topology evidence="1">Multi-pass membrane protein</topology>
    </subcellularLocation>
</comment>
<dbReference type="PANTHER" id="PTHR42770:SF8">
    <property type="entry name" value="PUTRESCINE IMPORTER PUUP"/>
    <property type="match status" value="1"/>
</dbReference>
<feature type="transmembrane region" description="Helical" evidence="6">
    <location>
        <begin position="436"/>
        <end position="453"/>
    </location>
</feature>
<dbReference type="InterPro" id="IPR004841">
    <property type="entry name" value="AA-permease/SLC12A_dom"/>
</dbReference>
<organism evidence="8 9">
    <name type="scientific">Brevibacterium casei</name>
    <dbReference type="NCBI Taxonomy" id="33889"/>
    <lineage>
        <taxon>Bacteria</taxon>
        <taxon>Bacillati</taxon>
        <taxon>Actinomycetota</taxon>
        <taxon>Actinomycetes</taxon>
        <taxon>Micrococcales</taxon>
        <taxon>Brevibacteriaceae</taxon>
        <taxon>Brevibacterium</taxon>
    </lineage>
</organism>
<proteinExistence type="predicted"/>
<feature type="transmembrane region" description="Helical" evidence="6">
    <location>
        <begin position="150"/>
        <end position="167"/>
    </location>
</feature>
<dbReference type="Pfam" id="PF00324">
    <property type="entry name" value="AA_permease"/>
    <property type="match status" value="1"/>
</dbReference>
<evidence type="ECO:0000256" key="3">
    <source>
        <dbReference type="ARBA" id="ARBA00022989"/>
    </source>
</evidence>
<dbReference type="GO" id="GO:0055085">
    <property type="term" value="P:transmembrane transport"/>
    <property type="evidence" value="ECO:0007669"/>
    <property type="project" value="InterPro"/>
</dbReference>
<keyword evidence="3 6" id="KW-1133">Transmembrane helix</keyword>
<feature type="transmembrane region" description="Helical" evidence="6">
    <location>
        <begin position="352"/>
        <end position="371"/>
    </location>
</feature>
<accession>A0AB34XQT7</accession>
<dbReference type="InterPro" id="IPR050367">
    <property type="entry name" value="APC_superfamily"/>
</dbReference>
<reference evidence="9" key="1">
    <citation type="submission" date="2016-01" db="EMBL/GenBank/DDBJ databases">
        <title>Draft genome of Chromobacterium sp. F49.</title>
        <authorList>
            <person name="Hong K.W."/>
        </authorList>
    </citation>
    <scope>NUCLEOTIDE SEQUENCE [LARGE SCALE GENOMIC DNA]</scope>
    <source>
        <strain evidence="9">M40</strain>
    </source>
</reference>
<feature type="transmembrane region" description="Helical" evidence="6">
    <location>
        <begin position="174"/>
        <end position="194"/>
    </location>
</feature>
<feature type="transmembrane region" description="Helical" evidence="6">
    <location>
        <begin position="214"/>
        <end position="235"/>
    </location>
</feature>
<keyword evidence="4 6" id="KW-0472">Membrane</keyword>
<evidence type="ECO:0000256" key="6">
    <source>
        <dbReference type="SAM" id="Phobius"/>
    </source>
</evidence>
<keyword evidence="2 6" id="KW-0812">Transmembrane</keyword>
<dbReference type="AlphaFoldDB" id="A0AB34XQT7"/>
<dbReference type="GO" id="GO:0016020">
    <property type="term" value="C:membrane"/>
    <property type="evidence" value="ECO:0007669"/>
    <property type="project" value="UniProtKB-SubCell"/>
</dbReference>
<evidence type="ECO:0000256" key="4">
    <source>
        <dbReference type="ARBA" id="ARBA00023136"/>
    </source>
</evidence>
<feature type="domain" description="Amino acid permease/ SLC12A" evidence="7">
    <location>
        <begin position="41"/>
        <end position="399"/>
    </location>
</feature>
<evidence type="ECO:0000256" key="2">
    <source>
        <dbReference type="ARBA" id="ARBA00022692"/>
    </source>
</evidence>